<dbReference type="Pfam" id="PF00378">
    <property type="entry name" value="ECH_1"/>
    <property type="match status" value="1"/>
</dbReference>
<name>A0A929BE20_9PSEU</name>
<dbReference type="GO" id="GO:0003824">
    <property type="term" value="F:catalytic activity"/>
    <property type="evidence" value="ECO:0007669"/>
    <property type="project" value="InterPro"/>
</dbReference>
<dbReference type="Proteomes" id="UP000598360">
    <property type="component" value="Unassembled WGS sequence"/>
</dbReference>
<evidence type="ECO:0000256" key="1">
    <source>
        <dbReference type="ARBA" id="ARBA00005254"/>
    </source>
</evidence>
<sequence>MSEVTFERIDDVAVVTLANPPANTYTAELGDGLLGSVRKAVDEGVRAMVVQAHGPLFSGGADVSMFQDRSGAEARALFAEAFEPIAALEDAPFPVIAAVHGQCLAAGLELALACDLIVAAEGTQFSQTEAKIGATTFLGGVDRLAQRCGPARAKEIVFDAGFHDAATFERWNIVNRVVPADELRDAALTWAQKLAGGPTAAHAVTKQLVQHTLAHGARETDSYLLDVATPLFDTRDMQHAVNLLLTQGVRQFMANHHEVVFAGR</sequence>
<gene>
    <name evidence="3" type="ORF">IQ251_17930</name>
</gene>
<dbReference type="InterPro" id="IPR001753">
    <property type="entry name" value="Enoyl-CoA_hydra/iso"/>
</dbReference>
<proteinExistence type="inferred from homology"/>
<dbReference type="GO" id="GO:0006635">
    <property type="term" value="P:fatty acid beta-oxidation"/>
    <property type="evidence" value="ECO:0007669"/>
    <property type="project" value="TreeGrafter"/>
</dbReference>
<organism evidence="3 4">
    <name type="scientific">Saccharopolyspora montiporae</name>
    <dbReference type="NCBI Taxonomy" id="2781240"/>
    <lineage>
        <taxon>Bacteria</taxon>
        <taxon>Bacillati</taxon>
        <taxon>Actinomycetota</taxon>
        <taxon>Actinomycetes</taxon>
        <taxon>Pseudonocardiales</taxon>
        <taxon>Pseudonocardiaceae</taxon>
        <taxon>Saccharopolyspora</taxon>
    </lineage>
</organism>
<protein>
    <submittedName>
        <fullName evidence="3">Enoyl-CoA hydratase/isomerase family protein</fullName>
    </submittedName>
</protein>
<dbReference type="EMBL" id="JADEYC010000039">
    <property type="protein sequence ID" value="MBE9376333.1"/>
    <property type="molecule type" value="Genomic_DNA"/>
</dbReference>
<dbReference type="SUPFAM" id="SSF52096">
    <property type="entry name" value="ClpP/crotonase"/>
    <property type="match status" value="1"/>
</dbReference>
<evidence type="ECO:0000313" key="3">
    <source>
        <dbReference type="EMBL" id="MBE9376333.1"/>
    </source>
</evidence>
<accession>A0A929BE20</accession>
<comment type="caution">
    <text evidence="3">The sequence shown here is derived from an EMBL/GenBank/DDBJ whole genome shotgun (WGS) entry which is preliminary data.</text>
</comment>
<keyword evidence="4" id="KW-1185">Reference proteome</keyword>
<dbReference type="Gene3D" id="3.90.226.10">
    <property type="entry name" value="2-enoyl-CoA Hydratase, Chain A, domain 1"/>
    <property type="match status" value="1"/>
</dbReference>
<dbReference type="InterPro" id="IPR018376">
    <property type="entry name" value="Enoyl-CoA_hyd/isom_CS"/>
</dbReference>
<dbReference type="PROSITE" id="PS00166">
    <property type="entry name" value="ENOYL_COA_HYDRATASE"/>
    <property type="match status" value="1"/>
</dbReference>
<dbReference type="AlphaFoldDB" id="A0A929BE20"/>
<evidence type="ECO:0000256" key="2">
    <source>
        <dbReference type="RuleBase" id="RU003707"/>
    </source>
</evidence>
<reference evidence="3" key="1">
    <citation type="submission" date="2020-10" db="EMBL/GenBank/DDBJ databases">
        <title>Diversity and distribution of actinomycetes associated with coral in the coast of Hainan.</title>
        <authorList>
            <person name="Li F."/>
        </authorList>
    </citation>
    <scope>NUCLEOTIDE SEQUENCE</scope>
    <source>
        <strain evidence="3">HNM0983</strain>
    </source>
</reference>
<dbReference type="CDD" id="cd06558">
    <property type="entry name" value="crotonase-like"/>
    <property type="match status" value="1"/>
</dbReference>
<dbReference type="InterPro" id="IPR029045">
    <property type="entry name" value="ClpP/crotonase-like_dom_sf"/>
</dbReference>
<comment type="similarity">
    <text evidence="1 2">Belongs to the enoyl-CoA hydratase/isomerase family.</text>
</comment>
<dbReference type="PANTHER" id="PTHR11941:SF54">
    <property type="entry name" value="ENOYL-COA HYDRATASE, MITOCHONDRIAL"/>
    <property type="match status" value="1"/>
</dbReference>
<evidence type="ECO:0000313" key="4">
    <source>
        <dbReference type="Proteomes" id="UP000598360"/>
    </source>
</evidence>
<dbReference type="PANTHER" id="PTHR11941">
    <property type="entry name" value="ENOYL-COA HYDRATASE-RELATED"/>
    <property type="match status" value="1"/>
</dbReference>
<dbReference type="RefSeq" id="WP_193929885.1">
    <property type="nucleotide sequence ID" value="NZ_JADEYC010000039.1"/>
</dbReference>